<accession>A0A9P0PT76</accession>
<feature type="transmembrane region" description="Helical" evidence="2">
    <location>
        <begin position="93"/>
        <end position="112"/>
    </location>
</feature>
<evidence type="ECO:0000256" key="2">
    <source>
        <dbReference type="SAM" id="Phobius"/>
    </source>
</evidence>
<keyword evidence="4" id="KW-1185">Reference proteome</keyword>
<dbReference type="InterPro" id="IPR035897">
    <property type="entry name" value="Toll_tir_struct_dom_sf"/>
</dbReference>
<organism evidence="3 4">
    <name type="scientific">Acanthoscelides obtectus</name>
    <name type="common">Bean weevil</name>
    <name type="synonym">Bruchus obtectus</name>
    <dbReference type="NCBI Taxonomy" id="200917"/>
    <lineage>
        <taxon>Eukaryota</taxon>
        <taxon>Metazoa</taxon>
        <taxon>Ecdysozoa</taxon>
        <taxon>Arthropoda</taxon>
        <taxon>Hexapoda</taxon>
        <taxon>Insecta</taxon>
        <taxon>Pterygota</taxon>
        <taxon>Neoptera</taxon>
        <taxon>Endopterygota</taxon>
        <taxon>Coleoptera</taxon>
        <taxon>Polyphaga</taxon>
        <taxon>Cucujiformia</taxon>
        <taxon>Chrysomeloidea</taxon>
        <taxon>Chrysomelidae</taxon>
        <taxon>Bruchinae</taxon>
        <taxon>Bruchini</taxon>
        <taxon>Acanthoscelides</taxon>
    </lineage>
</organism>
<dbReference type="EMBL" id="CAKOFQ010007251">
    <property type="protein sequence ID" value="CAH1996171.1"/>
    <property type="molecule type" value="Genomic_DNA"/>
</dbReference>
<dbReference type="OrthoDB" id="6019866at2759"/>
<dbReference type="Proteomes" id="UP001152888">
    <property type="component" value="Unassembled WGS sequence"/>
</dbReference>
<dbReference type="AlphaFoldDB" id="A0A9P0PT76"/>
<proteinExistence type="predicted"/>
<evidence type="ECO:0000313" key="4">
    <source>
        <dbReference type="Proteomes" id="UP001152888"/>
    </source>
</evidence>
<feature type="compositionally biased region" description="Basic and acidic residues" evidence="1">
    <location>
        <begin position="271"/>
        <end position="291"/>
    </location>
</feature>
<feature type="region of interest" description="Disordered" evidence="1">
    <location>
        <begin position="267"/>
        <end position="291"/>
    </location>
</feature>
<keyword evidence="2" id="KW-0472">Membrane</keyword>
<evidence type="ECO:0000313" key="3">
    <source>
        <dbReference type="EMBL" id="CAH1996171.1"/>
    </source>
</evidence>
<name>A0A9P0PT76_ACAOB</name>
<gene>
    <name evidence="3" type="ORF">ACAOBT_LOCUS23067</name>
</gene>
<keyword evidence="2" id="KW-1133">Transmembrane helix</keyword>
<reference evidence="3" key="1">
    <citation type="submission" date="2022-03" db="EMBL/GenBank/DDBJ databases">
        <authorList>
            <person name="Sayadi A."/>
        </authorList>
    </citation>
    <scope>NUCLEOTIDE SEQUENCE</scope>
</reference>
<comment type="caution">
    <text evidence="3">The sequence shown here is derived from an EMBL/GenBank/DDBJ whole genome shotgun (WGS) entry which is preliminary data.</text>
</comment>
<protein>
    <submittedName>
        <fullName evidence="3">Uncharacterized protein</fullName>
    </submittedName>
</protein>
<dbReference type="SUPFAM" id="SSF52200">
    <property type="entry name" value="Toll/Interleukin receptor TIR domain"/>
    <property type="match status" value="1"/>
</dbReference>
<evidence type="ECO:0000256" key="1">
    <source>
        <dbReference type="SAM" id="MobiDB-lite"/>
    </source>
</evidence>
<dbReference type="Gene3D" id="3.40.50.10140">
    <property type="entry name" value="Toll/interleukin-1 receptor homology (TIR) domain"/>
    <property type="match status" value="1"/>
</dbReference>
<keyword evidence="2" id="KW-0812">Transmembrane</keyword>
<sequence length="291" mass="33020">MSAHYCIALRSSRRPENNLYIARYKRSGGRYLGSNRTVYELPSHVQQLKSDREDGQTFGVYLMIPSVEQNDFGTYVLDPISYPNPNPVPFGRLILLFSALACCVLAVGFLHLRFGLRVRVHLKDSFGPLENREGDGGDVLIVHSSQDSEIALGVLLVDLEKYQYKCETKELDTNTTKSVFSPALVDQQWDSDHVLHAIKQLQTLTPKLIVVALKELPKDEAQPKNSQGETLATITRSVPMLQWTRRDNEKFWYALRLELPAKRNTVNHQISSDKETRLTDSCKDTNVDDIV</sequence>